<evidence type="ECO:0000313" key="3">
    <source>
        <dbReference type="Proteomes" id="UP000199513"/>
    </source>
</evidence>
<dbReference type="SUPFAM" id="SSF52540">
    <property type="entry name" value="P-loop containing nucleoside triphosphate hydrolases"/>
    <property type="match status" value="1"/>
</dbReference>
<dbReference type="EMBL" id="FONY01000013">
    <property type="protein sequence ID" value="SFF03347.1"/>
    <property type="molecule type" value="Genomic_DNA"/>
</dbReference>
<sequence length="429" mass="50193">MGFWLRIMPFLDSKKTYYESLFSFFHGVGSREDVKEKISKYIPLLPSKFGDLLNKYTPLRNHFKQENRPDLLRLWKKLAEVSPKVCLLVAESGMGKTLVFQKVFVELAKKYPAYHLAFVYCGSDTDQRIAQVKEQSRGKEQETIIFIDAFDEDYKARTQDYTARFRELILGLQNFKKVFISARIQLFERDAQVPTQIAKMTFLRVEIGKMNKKSIESFIAAQFPDKAKQAKALAIVKGKEESLFYRPLILTYLDFLFTTEKPFYFLAQIYAQIVKEWAERESKVLNQNEITQEGLSKTENRLKQDAQWLAKNLYEKGQDGWQADELKTLSQIKKDALSRSFFTRNEKDDKYSFAHKAFYDYFLVLNLLDSSIREEGFVEKPSNADTVQLYQEILTEKTDSTRKKVIHFLNNTSGILIRSYMSFCCLFLT</sequence>
<reference evidence="2 3" key="1">
    <citation type="submission" date="2016-10" db="EMBL/GenBank/DDBJ databases">
        <authorList>
            <person name="de Groot N.N."/>
        </authorList>
    </citation>
    <scope>NUCLEOTIDE SEQUENCE [LARGE SCALE GENOMIC DNA]</scope>
    <source>
        <strain>GEY</strain>
        <strain evidence="3">DSM 9560</strain>
    </source>
</reference>
<gene>
    <name evidence="2" type="ORF">SAMN04488541_101375</name>
</gene>
<dbReference type="STRING" id="1003.SAMN04488541_101375"/>
<dbReference type="AlphaFoldDB" id="A0A1I2FF16"/>
<protein>
    <recommendedName>
        <fullName evidence="1">ATPase AAA-type core domain-containing protein</fullName>
    </recommendedName>
</protein>
<accession>A0A1I2FF16</accession>
<proteinExistence type="predicted"/>
<feature type="domain" description="ATPase AAA-type core" evidence="1">
    <location>
        <begin position="87"/>
        <end position="171"/>
    </location>
</feature>
<dbReference type="GO" id="GO:0016887">
    <property type="term" value="F:ATP hydrolysis activity"/>
    <property type="evidence" value="ECO:0007669"/>
    <property type="project" value="InterPro"/>
</dbReference>
<keyword evidence="3" id="KW-1185">Reference proteome</keyword>
<evidence type="ECO:0000313" key="2">
    <source>
        <dbReference type="EMBL" id="SFF03347.1"/>
    </source>
</evidence>
<dbReference type="InterPro" id="IPR027417">
    <property type="entry name" value="P-loop_NTPase"/>
</dbReference>
<dbReference type="InterPro" id="IPR003959">
    <property type="entry name" value="ATPase_AAA_core"/>
</dbReference>
<dbReference type="GO" id="GO:0005524">
    <property type="term" value="F:ATP binding"/>
    <property type="evidence" value="ECO:0007669"/>
    <property type="project" value="InterPro"/>
</dbReference>
<evidence type="ECO:0000259" key="1">
    <source>
        <dbReference type="Pfam" id="PF00004"/>
    </source>
</evidence>
<name>A0A1I2FF16_9BACT</name>
<dbReference type="Proteomes" id="UP000199513">
    <property type="component" value="Unassembled WGS sequence"/>
</dbReference>
<organism evidence="2 3">
    <name type="scientific">Thermoflexibacter ruber</name>
    <dbReference type="NCBI Taxonomy" id="1003"/>
    <lineage>
        <taxon>Bacteria</taxon>
        <taxon>Pseudomonadati</taxon>
        <taxon>Bacteroidota</taxon>
        <taxon>Cytophagia</taxon>
        <taxon>Cytophagales</taxon>
        <taxon>Thermoflexibacteraceae</taxon>
        <taxon>Thermoflexibacter</taxon>
    </lineage>
</organism>
<dbReference type="Gene3D" id="3.40.50.300">
    <property type="entry name" value="P-loop containing nucleotide triphosphate hydrolases"/>
    <property type="match status" value="1"/>
</dbReference>
<dbReference type="Pfam" id="PF00004">
    <property type="entry name" value="AAA"/>
    <property type="match status" value="1"/>
</dbReference>